<evidence type="ECO:0000313" key="3">
    <source>
        <dbReference type="Proteomes" id="UP001177003"/>
    </source>
</evidence>
<proteinExistence type="predicted"/>
<evidence type="ECO:0000256" key="1">
    <source>
        <dbReference type="SAM" id="MobiDB-lite"/>
    </source>
</evidence>
<keyword evidence="3" id="KW-1185">Reference proteome</keyword>
<sequence>MFPNPIIVSNVPPLKFTSEETPNPLSNEEHSNDVMLDKNSTYVGALLILTALKSLQKPSSSKPSYDFDISSFSSKQEEEIKFDANSKVIQGNESETNPRNQSNETETNPAENSSPSKLHDVNDCDNNDNKSESSTSDTNSSDENIVDLLVMLEIRDNMARAISKFDSLHKIVPQLKSKLDSKVSSLDSKHELILKSPVEIKSCLYGT</sequence>
<dbReference type="Proteomes" id="UP001177003">
    <property type="component" value="Chromosome 5"/>
</dbReference>
<gene>
    <name evidence="2" type="ORF">LSALG_LOCUS26270</name>
</gene>
<organism evidence="2 3">
    <name type="scientific">Lactuca saligna</name>
    <name type="common">Willowleaf lettuce</name>
    <dbReference type="NCBI Taxonomy" id="75948"/>
    <lineage>
        <taxon>Eukaryota</taxon>
        <taxon>Viridiplantae</taxon>
        <taxon>Streptophyta</taxon>
        <taxon>Embryophyta</taxon>
        <taxon>Tracheophyta</taxon>
        <taxon>Spermatophyta</taxon>
        <taxon>Magnoliopsida</taxon>
        <taxon>eudicotyledons</taxon>
        <taxon>Gunneridae</taxon>
        <taxon>Pentapetalae</taxon>
        <taxon>asterids</taxon>
        <taxon>campanulids</taxon>
        <taxon>Asterales</taxon>
        <taxon>Asteraceae</taxon>
        <taxon>Cichorioideae</taxon>
        <taxon>Cichorieae</taxon>
        <taxon>Lactucinae</taxon>
        <taxon>Lactuca</taxon>
    </lineage>
</organism>
<evidence type="ECO:0000313" key="2">
    <source>
        <dbReference type="EMBL" id="CAI9286875.1"/>
    </source>
</evidence>
<dbReference type="AlphaFoldDB" id="A0AA35Z6P4"/>
<dbReference type="EMBL" id="OX465081">
    <property type="protein sequence ID" value="CAI9286875.1"/>
    <property type="molecule type" value="Genomic_DNA"/>
</dbReference>
<feature type="compositionally biased region" description="Basic and acidic residues" evidence="1">
    <location>
        <begin position="117"/>
        <end position="131"/>
    </location>
</feature>
<accession>A0AA35Z6P4</accession>
<protein>
    <submittedName>
        <fullName evidence="2">Uncharacterized protein</fullName>
    </submittedName>
</protein>
<feature type="compositionally biased region" description="Polar residues" evidence="1">
    <location>
        <begin position="87"/>
        <end position="116"/>
    </location>
</feature>
<reference evidence="2" key="1">
    <citation type="submission" date="2023-04" db="EMBL/GenBank/DDBJ databases">
        <authorList>
            <person name="Vijverberg K."/>
            <person name="Xiong W."/>
            <person name="Schranz E."/>
        </authorList>
    </citation>
    <scope>NUCLEOTIDE SEQUENCE</scope>
</reference>
<name>A0AA35Z6P4_LACSI</name>
<feature type="compositionally biased region" description="Low complexity" evidence="1">
    <location>
        <begin position="132"/>
        <end position="141"/>
    </location>
</feature>
<feature type="region of interest" description="Disordered" evidence="1">
    <location>
        <begin position="83"/>
        <end position="141"/>
    </location>
</feature>